<dbReference type="GeneID" id="59352699"/>
<dbReference type="Proteomes" id="UP000636479">
    <property type="component" value="Unassembled WGS sequence"/>
</dbReference>
<dbReference type="SUPFAM" id="SSF81383">
    <property type="entry name" value="F-box domain"/>
    <property type="match status" value="1"/>
</dbReference>
<evidence type="ECO:0000259" key="2">
    <source>
        <dbReference type="Pfam" id="PF12937"/>
    </source>
</evidence>
<protein>
    <submittedName>
        <fullName evidence="3">F-box domain-containing protein</fullName>
    </submittedName>
</protein>
<dbReference type="InterPro" id="IPR032675">
    <property type="entry name" value="LRR_dom_sf"/>
</dbReference>
<dbReference type="Gene3D" id="1.20.1280.50">
    <property type="match status" value="1"/>
</dbReference>
<sequence length="491" mass="54859">MLNARYQGAAEATAFLHGLRRLTLELLDPPTKSKLREEAEQLKQAIGELKTKLASLEDRLDAIQLDLSCLVYPINTLPNEILCNIFAAAVSSSLQTRVEANRIRLEITAVCRHWRSIAIADPRLWTQTYYGVKPGSEPCLVQDRIFERFLPRVRDLPIKYTVDLQRQRWLPRRAFNSVAQWQEASLTSRYWPDCWDGNPAPNGSTICPRLTKLTVNVEDPVIKPSHLVMEAPHLRDLSINVISGLLSHLLFPTHQLKILTLLEPPAEYAQLLLLLTQLSGLEELSISMTSPFEEEFIDDEDWSSKPPVRLPRLSNLSLGTGECFFLKFLDLPALTTLHLSRFDEESAQLLGPSVIRSSASITSLFLEPTSYAAYCTAISSVVDSVKHLTVTLFDMNTHEAKECSADLARLGYLPNLESMTFVTDKGHGGGNVKPFLEGIAMRIANALFGGAAHEIKLTGLVLDSRVPGMIPAEDMRSLVYLQKSLRSMQAK</sequence>
<dbReference type="OrthoDB" id="2269034at2759"/>
<organism evidence="3 4">
    <name type="scientific">Mycena indigotica</name>
    <dbReference type="NCBI Taxonomy" id="2126181"/>
    <lineage>
        <taxon>Eukaryota</taxon>
        <taxon>Fungi</taxon>
        <taxon>Dikarya</taxon>
        <taxon>Basidiomycota</taxon>
        <taxon>Agaricomycotina</taxon>
        <taxon>Agaricomycetes</taxon>
        <taxon>Agaricomycetidae</taxon>
        <taxon>Agaricales</taxon>
        <taxon>Marasmiineae</taxon>
        <taxon>Mycenaceae</taxon>
        <taxon>Mycena</taxon>
    </lineage>
</organism>
<accession>A0A8H6RYB2</accession>
<dbReference type="SUPFAM" id="SSF52047">
    <property type="entry name" value="RNI-like"/>
    <property type="match status" value="1"/>
</dbReference>
<dbReference type="Pfam" id="PF12937">
    <property type="entry name" value="F-box-like"/>
    <property type="match status" value="1"/>
</dbReference>
<dbReference type="InterPro" id="IPR036047">
    <property type="entry name" value="F-box-like_dom_sf"/>
</dbReference>
<feature type="coiled-coil region" evidence="1">
    <location>
        <begin position="32"/>
        <end position="66"/>
    </location>
</feature>
<gene>
    <name evidence="3" type="ORF">MIND_01376300</name>
</gene>
<dbReference type="InterPro" id="IPR001810">
    <property type="entry name" value="F-box_dom"/>
</dbReference>
<dbReference type="Gene3D" id="3.80.10.10">
    <property type="entry name" value="Ribonuclease Inhibitor"/>
    <property type="match status" value="1"/>
</dbReference>
<feature type="domain" description="F-box" evidence="2">
    <location>
        <begin position="74"/>
        <end position="128"/>
    </location>
</feature>
<comment type="caution">
    <text evidence="3">The sequence shown here is derived from an EMBL/GenBank/DDBJ whole genome shotgun (WGS) entry which is preliminary data.</text>
</comment>
<evidence type="ECO:0000313" key="4">
    <source>
        <dbReference type="Proteomes" id="UP000636479"/>
    </source>
</evidence>
<dbReference type="RefSeq" id="XP_037213184.1">
    <property type="nucleotide sequence ID" value="XM_037370183.1"/>
</dbReference>
<evidence type="ECO:0000256" key="1">
    <source>
        <dbReference type="SAM" id="Coils"/>
    </source>
</evidence>
<proteinExistence type="predicted"/>
<keyword evidence="1" id="KW-0175">Coiled coil</keyword>
<reference evidence="3" key="1">
    <citation type="submission" date="2020-05" db="EMBL/GenBank/DDBJ databases">
        <title>Mycena genomes resolve the evolution of fungal bioluminescence.</title>
        <authorList>
            <person name="Tsai I.J."/>
        </authorList>
    </citation>
    <scope>NUCLEOTIDE SEQUENCE</scope>
    <source>
        <strain evidence="3">171206Taipei</strain>
    </source>
</reference>
<dbReference type="EMBL" id="JACAZF010000017">
    <property type="protein sequence ID" value="KAF7289153.1"/>
    <property type="molecule type" value="Genomic_DNA"/>
</dbReference>
<name>A0A8H6RYB2_9AGAR</name>
<dbReference type="AlphaFoldDB" id="A0A8H6RYB2"/>
<keyword evidence="4" id="KW-1185">Reference proteome</keyword>
<evidence type="ECO:0000313" key="3">
    <source>
        <dbReference type="EMBL" id="KAF7289153.1"/>
    </source>
</evidence>